<name>A0A0D3IXY4_EMIH1</name>
<reference evidence="2" key="1">
    <citation type="journal article" date="2013" name="Nature">
        <title>Pan genome of the phytoplankton Emiliania underpins its global distribution.</title>
        <authorList>
            <person name="Read B.A."/>
            <person name="Kegel J."/>
            <person name="Klute M.J."/>
            <person name="Kuo A."/>
            <person name="Lefebvre S.C."/>
            <person name="Maumus F."/>
            <person name="Mayer C."/>
            <person name="Miller J."/>
            <person name="Monier A."/>
            <person name="Salamov A."/>
            <person name="Young J."/>
            <person name="Aguilar M."/>
            <person name="Claverie J.M."/>
            <person name="Frickenhaus S."/>
            <person name="Gonzalez K."/>
            <person name="Herman E.K."/>
            <person name="Lin Y.C."/>
            <person name="Napier J."/>
            <person name="Ogata H."/>
            <person name="Sarno A.F."/>
            <person name="Shmutz J."/>
            <person name="Schroeder D."/>
            <person name="de Vargas C."/>
            <person name="Verret F."/>
            <person name="von Dassow P."/>
            <person name="Valentin K."/>
            <person name="Van de Peer Y."/>
            <person name="Wheeler G."/>
            <person name="Dacks J.B."/>
            <person name="Delwiche C.F."/>
            <person name="Dyhrman S.T."/>
            <person name="Glockner G."/>
            <person name="John U."/>
            <person name="Richards T."/>
            <person name="Worden A.Z."/>
            <person name="Zhang X."/>
            <person name="Grigoriev I.V."/>
            <person name="Allen A.E."/>
            <person name="Bidle K."/>
            <person name="Borodovsky M."/>
            <person name="Bowler C."/>
            <person name="Brownlee C."/>
            <person name="Cock J.M."/>
            <person name="Elias M."/>
            <person name="Gladyshev V.N."/>
            <person name="Groth M."/>
            <person name="Guda C."/>
            <person name="Hadaegh A."/>
            <person name="Iglesias-Rodriguez M.D."/>
            <person name="Jenkins J."/>
            <person name="Jones B.M."/>
            <person name="Lawson T."/>
            <person name="Leese F."/>
            <person name="Lindquist E."/>
            <person name="Lobanov A."/>
            <person name="Lomsadze A."/>
            <person name="Malik S.B."/>
            <person name="Marsh M.E."/>
            <person name="Mackinder L."/>
            <person name="Mock T."/>
            <person name="Mueller-Roeber B."/>
            <person name="Pagarete A."/>
            <person name="Parker M."/>
            <person name="Probert I."/>
            <person name="Quesneville H."/>
            <person name="Raines C."/>
            <person name="Rensing S.A."/>
            <person name="Riano-Pachon D.M."/>
            <person name="Richier S."/>
            <person name="Rokitta S."/>
            <person name="Shiraiwa Y."/>
            <person name="Soanes D.M."/>
            <person name="van der Giezen M."/>
            <person name="Wahlund T.M."/>
            <person name="Williams B."/>
            <person name="Wilson W."/>
            <person name="Wolfe G."/>
            <person name="Wurch L.L."/>
        </authorList>
    </citation>
    <scope>NUCLEOTIDE SEQUENCE</scope>
</reference>
<dbReference type="Proteomes" id="UP000013827">
    <property type="component" value="Unassembled WGS sequence"/>
</dbReference>
<dbReference type="AlphaFoldDB" id="A0A0D3IXY4"/>
<dbReference type="KEGG" id="ehx:EMIHUDRAFT_245330"/>
<evidence type="ECO:0000313" key="1">
    <source>
        <dbReference type="EnsemblProtists" id="EOD16119"/>
    </source>
</evidence>
<proteinExistence type="predicted"/>
<keyword evidence="2" id="KW-1185">Reference proteome</keyword>
<dbReference type="GeneID" id="17262266"/>
<sequence length="197" mass="20906">MRDLALFRAARSPVRGAWPPARLALTRPASASRLAEHAMGPPGAALLARCAAQSCEKQGGLLSLSMAQRGCWCSRAAVQWREGLIGGDLVLLQRAQHAPSPGAETCWWATGASFSVLSLALCSMSQYSCCADRRAGRVVPREEREARGARLSVNPAAHARRQGCSTGDWHCGDAVAVTPTLLCRSKAPVLSFLAAEI</sequence>
<dbReference type="RefSeq" id="XP_005768548.1">
    <property type="nucleotide sequence ID" value="XM_005768491.1"/>
</dbReference>
<evidence type="ECO:0000313" key="2">
    <source>
        <dbReference type="Proteomes" id="UP000013827"/>
    </source>
</evidence>
<dbReference type="EnsemblProtists" id="EOD16119">
    <property type="protein sequence ID" value="EOD16119"/>
    <property type="gene ID" value="EMIHUDRAFT_245330"/>
</dbReference>
<protein>
    <submittedName>
        <fullName evidence="1">Uncharacterized protein</fullName>
    </submittedName>
</protein>
<reference evidence="1" key="2">
    <citation type="submission" date="2024-10" db="UniProtKB">
        <authorList>
            <consortium name="EnsemblProtists"/>
        </authorList>
    </citation>
    <scope>IDENTIFICATION</scope>
</reference>
<dbReference type="HOGENOM" id="CLU_1386448_0_0_1"/>
<organism evidence="1 2">
    <name type="scientific">Emiliania huxleyi (strain CCMP1516)</name>
    <dbReference type="NCBI Taxonomy" id="280463"/>
    <lineage>
        <taxon>Eukaryota</taxon>
        <taxon>Haptista</taxon>
        <taxon>Haptophyta</taxon>
        <taxon>Prymnesiophyceae</taxon>
        <taxon>Isochrysidales</taxon>
        <taxon>Noelaerhabdaceae</taxon>
        <taxon>Emiliania</taxon>
    </lineage>
</organism>
<accession>A0A0D3IXY4</accession>
<dbReference type="PaxDb" id="2903-EOD16119"/>